<gene>
    <name evidence="2" type="ORF">XENOCAPTIV_014446</name>
</gene>
<dbReference type="PANTHER" id="PTHR46526">
    <property type="entry name" value="CHORDIN"/>
    <property type="match status" value="1"/>
</dbReference>
<dbReference type="Proteomes" id="UP001434883">
    <property type="component" value="Unassembled WGS sequence"/>
</dbReference>
<evidence type="ECO:0000313" key="2">
    <source>
        <dbReference type="EMBL" id="MEQ2190909.1"/>
    </source>
</evidence>
<dbReference type="SMART" id="SM00214">
    <property type="entry name" value="VWC"/>
    <property type="match status" value="1"/>
</dbReference>
<organism evidence="2 3">
    <name type="scientific">Xenoophorus captivus</name>
    <dbReference type="NCBI Taxonomy" id="1517983"/>
    <lineage>
        <taxon>Eukaryota</taxon>
        <taxon>Metazoa</taxon>
        <taxon>Chordata</taxon>
        <taxon>Craniata</taxon>
        <taxon>Vertebrata</taxon>
        <taxon>Euteleostomi</taxon>
        <taxon>Actinopterygii</taxon>
        <taxon>Neopterygii</taxon>
        <taxon>Teleostei</taxon>
        <taxon>Neoteleostei</taxon>
        <taxon>Acanthomorphata</taxon>
        <taxon>Ovalentaria</taxon>
        <taxon>Atherinomorphae</taxon>
        <taxon>Cyprinodontiformes</taxon>
        <taxon>Goodeidae</taxon>
        <taxon>Xenoophorus</taxon>
    </lineage>
</organism>
<reference evidence="2 3" key="1">
    <citation type="submission" date="2021-06" db="EMBL/GenBank/DDBJ databases">
        <authorList>
            <person name="Palmer J.M."/>
        </authorList>
    </citation>
    <scope>NUCLEOTIDE SEQUENCE [LARGE SCALE GENOMIC DNA]</scope>
    <source>
        <strain evidence="2 3">XC_2019</strain>
        <tissue evidence="2">Muscle</tissue>
    </source>
</reference>
<protein>
    <recommendedName>
        <fullName evidence="1">VWFC domain-containing protein</fullName>
    </recommendedName>
</protein>
<dbReference type="Pfam" id="PF00093">
    <property type="entry name" value="VWC"/>
    <property type="match status" value="1"/>
</dbReference>
<name>A0ABV0Q543_9TELE</name>
<dbReference type="PROSITE" id="PS01208">
    <property type="entry name" value="VWFC_1"/>
    <property type="match status" value="1"/>
</dbReference>
<proteinExistence type="predicted"/>
<dbReference type="EMBL" id="JAHRIN010000297">
    <property type="protein sequence ID" value="MEQ2190909.1"/>
    <property type="molecule type" value="Genomic_DNA"/>
</dbReference>
<feature type="non-terminal residue" evidence="2">
    <location>
        <position position="1"/>
    </location>
</feature>
<feature type="domain" description="VWFC" evidence="1">
    <location>
        <begin position="7"/>
        <end position="69"/>
    </location>
</feature>
<dbReference type="SUPFAM" id="SSF57603">
    <property type="entry name" value="FnI-like domain"/>
    <property type="match status" value="1"/>
</dbReference>
<dbReference type="InterPro" id="IPR001007">
    <property type="entry name" value="VWF_dom"/>
</dbReference>
<evidence type="ECO:0000313" key="3">
    <source>
        <dbReference type="Proteomes" id="UP001434883"/>
    </source>
</evidence>
<accession>A0ABV0Q543</accession>
<sequence>ELKKDPNTCFFENQHHAHSSRWTPSYDKCFTCSCQGSTGEVHCEKVMCPTLTCSLPVRRSPSDCCKECPEEERTPAGLEHSDMMQADGPRYCKFGKNFYQNSDSWHPWVPLVGEMKCINCWCDVSTRDPQVSAKDFI</sequence>
<dbReference type="InterPro" id="IPR052278">
    <property type="entry name" value="Chordin-like_regulators"/>
</dbReference>
<comment type="caution">
    <text evidence="2">The sequence shown here is derived from an EMBL/GenBank/DDBJ whole genome shotgun (WGS) entry which is preliminary data.</text>
</comment>
<keyword evidence="3" id="KW-1185">Reference proteome</keyword>
<evidence type="ECO:0000259" key="1">
    <source>
        <dbReference type="PROSITE" id="PS50184"/>
    </source>
</evidence>
<dbReference type="PROSITE" id="PS50184">
    <property type="entry name" value="VWFC_2"/>
    <property type="match status" value="1"/>
</dbReference>
<dbReference type="PANTHER" id="PTHR46526:SF1">
    <property type="entry name" value="CHORDIN"/>
    <property type="match status" value="1"/>
</dbReference>
<dbReference type="Gene3D" id="6.20.200.20">
    <property type="match status" value="1"/>
</dbReference>